<evidence type="ECO:0000313" key="1">
    <source>
        <dbReference type="Proteomes" id="UP000035642"/>
    </source>
</evidence>
<proteinExistence type="predicted"/>
<organism evidence="1 2">
    <name type="scientific">Angiostrongylus cantonensis</name>
    <name type="common">Rat lungworm</name>
    <dbReference type="NCBI Taxonomy" id="6313"/>
    <lineage>
        <taxon>Eukaryota</taxon>
        <taxon>Metazoa</taxon>
        <taxon>Ecdysozoa</taxon>
        <taxon>Nematoda</taxon>
        <taxon>Chromadorea</taxon>
        <taxon>Rhabditida</taxon>
        <taxon>Rhabditina</taxon>
        <taxon>Rhabditomorpha</taxon>
        <taxon>Strongyloidea</taxon>
        <taxon>Metastrongylidae</taxon>
        <taxon>Angiostrongylus</taxon>
    </lineage>
</organism>
<keyword evidence="1" id="KW-1185">Reference proteome</keyword>
<dbReference type="WBParaSite" id="ACAC_0001036501-mRNA-1">
    <property type="protein sequence ID" value="ACAC_0001036501-mRNA-1"/>
    <property type="gene ID" value="ACAC_0001036501"/>
</dbReference>
<accession>A0A0K0DGW3</accession>
<reference evidence="2" key="2">
    <citation type="submission" date="2017-02" db="UniProtKB">
        <authorList>
            <consortium name="WormBaseParasite"/>
        </authorList>
    </citation>
    <scope>IDENTIFICATION</scope>
</reference>
<protein>
    <submittedName>
        <fullName evidence="2">IstB_IS21 domain-containing protein</fullName>
    </submittedName>
</protein>
<reference evidence="1" key="1">
    <citation type="submission" date="2012-09" db="EMBL/GenBank/DDBJ databases">
        <authorList>
            <person name="Martin A.A."/>
        </authorList>
    </citation>
    <scope>NUCLEOTIDE SEQUENCE</scope>
</reference>
<sequence length="96" mass="10692">MRASRIRYDVIGMAETRRRQPFNAVCATREKLLLGTSGSRGAGGIGVLVSTRLSVDIDSFEQLTARIGRIRLKRCGSIQALTIFDERRHQAMTKAK</sequence>
<dbReference type="Proteomes" id="UP000035642">
    <property type="component" value="Unassembled WGS sequence"/>
</dbReference>
<evidence type="ECO:0000313" key="2">
    <source>
        <dbReference type="WBParaSite" id="ACAC_0001036501-mRNA-1"/>
    </source>
</evidence>
<dbReference type="AlphaFoldDB" id="A0A0K0DGW3"/>
<name>A0A0K0DGW3_ANGCA</name>